<name>A0AAE8VX77_9ACTN</name>
<comment type="caution">
    <text evidence="1">The sequence shown here is derived from an EMBL/GenBank/DDBJ whole genome shotgun (WGS) entry which is preliminary data.</text>
</comment>
<dbReference type="RefSeq" id="WP_141585077.1">
    <property type="nucleotide sequence ID" value="NZ_SPAY01000131.1"/>
</dbReference>
<gene>
    <name evidence="1" type="ORF">Sipo8835_34670</name>
</gene>
<evidence type="ECO:0000313" key="1">
    <source>
        <dbReference type="EMBL" id="TQE23561.1"/>
    </source>
</evidence>
<evidence type="ECO:0000313" key="2">
    <source>
        <dbReference type="Proteomes" id="UP000318720"/>
    </source>
</evidence>
<dbReference type="Proteomes" id="UP000318720">
    <property type="component" value="Unassembled WGS sequence"/>
</dbReference>
<dbReference type="AlphaFoldDB" id="A0AAE8VX77"/>
<organism evidence="1 2">
    <name type="scientific">Streptomyces ipomoeae</name>
    <dbReference type="NCBI Taxonomy" id="103232"/>
    <lineage>
        <taxon>Bacteria</taxon>
        <taxon>Bacillati</taxon>
        <taxon>Actinomycetota</taxon>
        <taxon>Actinomycetes</taxon>
        <taxon>Kitasatosporales</taxon>
        <taxon>Streptomycetaceae</taxon>
        <taxon>Streptomyces</taxon>
    </lineage>
</organism>
<sequence>MKYIVAGHQAVTATEFAELALGTPVELWLGVEGEPSEECAPCKNRAEGDRLCAVCAERAARLDAARDILADPEFASLPDDLVRLAARVVDDHPELFNVVPLARPAHRRPVRRGAAA</sequence>
<reference evidence="1 2" key="1">
    <citation type="submission" date="2019-03" db="EMBL/GenBank/DDBJ databases">
        <title>Comparative genomic analyses of the sweetpotato soil rot pathogen, Streptomyces ipomoeae.</title>
        <authorList>
            <person name="Ruschel Soares N."/>
            <person name="Badger J.H."/>
            <person name="Huguet-Tapia J.C."/>
            <person name="Clark C.A."/>
            <person name="Pettis G.S."/>
        </authorList>
    </citation>
    <scope>NUCLEOTIDE SEQUENCE [LARGE SCALE GENOMIC DNA]</scope>
    <source>
        <strain evidence="1 2">88-35</strain>
    </source>
</reference>
<proteinExistence type="predicted"/>
<protein>
    <submittedName>
        <fullName evidence="1">Uncharacterized protein</fullName>
    </submittedName>
</protein>
<dbReference type="EMBL" id="SPAZ01000271">
    <property type="protein sequence ID" value="TQE23561.1"/>
    <property type="molecule type" value="Genomic_DNA"/>
</dbReference>
<accession>A0AAE8VX77</accession>